<proteinExistence type="predicted"/>
<gene>
    <name evidence="1" type="ORF">LX32DRAFT_328530</name>
</gene>
<evidence type="ECO:0000313" key="2">
    <source>
        <dbReference type="Proteomes" id="UP001232148"/>
    </source>
</evidence>
<sequence>MQENRGVHCGQLLHVGSRFLARTSLSSSLVPCRFHRSDWTITPFWQPIKAHSRASIKGKVSYGVLVSREREEHVVNIGSLFALPSVPRFSGRPTFPFQLALTTYNRMPWLHSVDPHLCCCSSYGQRSQGRAYGPRRTSFQTLLLKEGGDSSAGCSGTLISPQATLGRITANKLYQTSGPPNAASGYRILQYRLAPETALLTKKTLVDPSTHGLMLIWALTSCQSRQGQG</sequence>
<dbReference type="EMBL" id="MU842852">
    <property type="protein sequence ID" value="KAK2030370.1"/>
    <property type="molecule type" value="Genomic_DNA"/>
</dbReference>
<dbReference type="AlphaFoldDB" id="A0AAD9HK04"/>
<dbReference type="Proteomes" id="UP001232148">
    <property type="component" value="Unassembled WGS sequence"/>
</dbReference>
<evidence type="ECO:0000313" key="1">
    <source>
        <dbReference type="EMBL" id="KAK2030370.1"/>
    </source>
</evidence>
<protein>
    <submittedName>
        <fullName evidence="1">Uncharacterized protein</fullName>
    </submittedName>
</protein>
<reference evidence="1" key="1">
    <citation type="submission" date="2021-06" db="EMBL/GenBank/DDBJ databases">
        <title>Comparative genomics, transcriptomics and evolutionary studies reveal genomic signatures of adaptation to plant cell wall in hemibiotrophic fungi.</title>
        <authorList>
            <consortium name="DOE Joint Genome Institute"/>
            <person name="Baroncelli R."/>
            <person name="Diaz J.F."/>
            <person name="Benocci T."/>
            <person name="Peng M."/>
            <person name="Battaglia E."/>
            <person name="Haridas S."/>
            <person name="Andreopoulos W."/>
            <person name="Labutti K."/>
            <person name="Pangilinan J."/>
            <person name="Floch G.L."/>
            <person name="Makela M.R."/>
            <person name="Henrissat B."/>
            <person name="Grigoriev I.V."/>
            <person name="Crouch J.A."/>
            <person name="De Vries R.P."/>
            <person name="Sukno S.A."/>
            <person name="Thon M.R."/>
        </authorList>
    </citation>
    <scope>NUCLEOTIDE SEQUENCE</scope>
    <source>
        <strain evidence="1">MAFF235873</strain>
    </source>
</reference>
<keyword evidence="2" id="KW-1185">Reference proteome</keyword>
<comment type="caution">
    <text evidence="1">The sequence shown here is derived from an EMBL/GenBank/DDBJ whole genome shotgun (WGS) entry which is preliminary data.</text>
</comment>
<name>A0AAD9HK04_9PEZI</name>
<accession>A0AAD9HK04</accession>
<organism evidence="1 2">
    <name type="scientific">Colletotrichum zoysiae</name>
    <dbReference type="NCBI Taxonomy" id="1216348"/>
    <lineage>
        <taxon>Eukaryota</taxon>
        <taxon>Fungi</taxon>
        <taxon>Dikarya</taxon>
        <taxon>Ascomycota</taxon>
        <taxon>Pezizomycotina</taxon>
        <taxon>Sordariomycetes</taxon>
        <taxon>Hypocreomycetidae</taxon>
        <taxon>Glomerellales</taxon>
        <taxon>Glomerellaceae</taxon>
        <taxon>Colletotrichum</taxon>
        <taxon>Colletotrichum graminicola species complex</taxon>
    </lineage>
</organism>